<dbReference type="GO" id="GO:0047661">
    <property type="term" value="F:amino-acid racemase activity"/>
    <property type="evidence" value="ECO:0007669"/>
    <property type="project" value="InterPro"/>
</dbReference>
<dbReference type="KEGG" id="dpt:Deipr_1411"/>
<dbReference type="RefSeq" id="WP_013615162.1">
    <property type="nucleotide sequence ID" value="NC_015161.1"/>
</dbReference>
<dbReference type="eggNOG" id="COG0796">
    <property type="taxonomic scope" value="Bacteria"/>
</dbReference>
<reference evidence="1 2" key="2">
    <citation type="journal article" date="2012" name="Stand. Genomic Sci.">
        <title>Complete genome sequence of the orange-red pigmented, radioresistant Deinococcus proteolyticus type strain (MRP(T)).</title>
        <authorList>
            <person name="Copeland A."/>
            <person name="Zeytun A."/>
            <person name="Yassawong M."/>
            <person name="Nolan M."/>
            <person name="Lucas S."/>
            <person name="Hammon N."/>
            <person name="Deshpande S."/>
            <person name="Cheng J.F."/>
            <person name="Han C."/>
            <person name="Tapia R."/>
            <person name="Goodwin L.A."/>
            <person name="Pitluck S."/>
            <person name="Mavromatis K."/>
            <person name="Liolios K."/>
            <person name="Pagani I."/>
            <person name="Ivanova N."/>
            <person name="Mikhailova N."/>
            <person name="Pati A."/>
            <person name="Chen A."/>
            <person name="Palaniappan K."/>
            <person name="Land M."/>
            <person name="Hauser L."/>
            <person name="Jeffries C.D."/>
            <person name="Brambilla E.M."/>
            <person name="Rohde M."/>
            <person name="Sikorski J."/>
            <person name="Pukall R."/>
            <person name="Goker M."/>
            <person name="Detter J.C."/>
            <person name="Woyke T."/>
            <person name="Bristow J."/>
            <person name="Eisen J.A."/>
            <person name="Markowitz V."/>
            <person name="Hugenholtz P."/>
            <person name="Kyrpides N.C."/>
            <person name="Klenk H.P."/>
            <person name="Lapidus A."/>
        </authorList>
    </citation>
    <scope>NUCLEOTIDE SEQUENCE [LARGE SCALE GENOMIC DNA]</scope>
    <source>
        <strain evidence="2">ATCC 35074 / DSM 20540 / JCM 6276 / NBRC 101906 / NCIMB 13154 / VKM Ac-1939 / CCM 2703 / MRP</strain>
    </source>
</reference>
<evidence type="ECO:0000313" key="1">
    <source>
        <dbReference type="EMBL" id="ADY26553.1"/>
    </source>
</evidence>
<dbReference type="EMBL" id="CP002536">
    <property type="protein sequence ID" value="ADY26553.1"/>
    <property type="molecule type" value="Genomic_DNA"/>
</dbReference>
<name>F0RJB6_DEIPM</name>
<accession>F0RJB6</accession>
<proteinExistence type="predicted"/>
<gene>
    <name evidence="1" type="ordered locus">Deipr_1411</name>
</gene>
<dbReference type="STRING" id="693977.Deipr_1411"/>
<dbReference type="InterPro" id="IPR001920">
    <property type="entry name" value="Asp/Glu_race"/>
</dbReference>
<dbReference type="OrthoDB" id="9801055at2"/>
<dbReference type="Pfam" id="PF01177">
    <property type="entry name" value="Asp_Glu_race"/>
    <property type="match status" value="1"/>
</dbReference>
<dbReference type="HOGENOM" id="CLU_1213765_0_0_0"/>
<organism evidence="1 2">
    <name type="scientific">Deinococcus proteolyticus (strain ATCC 35074 / DSM 20540 / JCM 6276 / NBRC 101906 / NCIMB 13154 / VKM Ac-1939 / CCM 2703 / MRP)</name>
    <dbReference type="NCBI Taxonomy" id="693977"/>
    <lineage>
        <taxon>Bacteria</taxon>
        <taxon>Thermotogati</taxon>
        <taxon>Deinococcota</taxon>
        <taxon>Deinococci</taxon>
        <taxon>Deinococcales</taxon>
        <taxon>Deinococcaceae</taxon>
        <taxon>Deinococcus</taxon>
    </lineage>
</organism>
<reference evidence="2" key="1">
    <citation type="submission" date="2011-02" db="EMBL/GenBank/DDBJ databases">
        <title>The complete sequence of chromosome of Deinococcus proteolyticus DSM 20540.</title>
        <authorList>
            <consortium name="US DOE Joint Genome Institute (JGI-PGF)"/>
            <person name="Lucas S."/>
            <person name="Copeland A."/>
            <person name="Lapidus A."/>
            <person name="Bruce D."/>
            <person name="Goodwin L."/>
            <person name="Pitluck S."/>
            <person name="Kyrpides N."/>
            <person name="Mavromatis K."/>
            <person name="Pagani I."/>
            <person name="Ivanova N."/>
            <person name="Ovchinnikova G."/>
            <person name="Zeytun A."/>
            <person name="Detter J.C."/>
            <person name="Han C."/>
            <person name="Land M."/>
            <person name="Hauser L."/>
            <person name="Markowitz V."/>
            <person name="Cheng J.-F."/>
            <person name="Hugenholtz P."/>
            <person name="Woyke T."/>
            <person name="Wu D."/>
            <person name="Pukall R."/>
            <person name="Steenblock K."/>
            <person name="Brambilla E."/>
            <person name="Klenk H.-P."/>
            <person name="Eisen J.A."/>
        </authorList>
    </citation>
    <scope>NUCLEOTIDE SEQUENCE [LARGE SCALE GENOMIC DNA]</scope>
    <source>
        <strain evidence="2">ATCC 35074 / DSM 20540 / JCM 6276 / NBRC 101906 / NCIMB 13154 / VKM Ac-1939 / CCM 2703 / MRP</strain>
    </source>
</reference>
<dbReference type="AlphaFoldDB" id="F0RJB6"/>
<keyword evidence="2" id="KW-1185">Reference proteome</keyword>
<protein>
    <submittedName>
        <fullName evidence="1">Asp/Glu/hydantoin racemase</fullName>
    </submittedName>
</protein>
<dbReference type="InterPro" id="IPR015942">
    <property type="entry name" value="Asp/Glu/hydantoin_racemase"/>
</dbReference>
<dbReference type="Gene3D" id="3.40.50.1860">
    <property type="match status" value="2"/>
</dbReference>
<evidence type="ECO:0000313" key="2">
    <source>
        <dbReference type="Proteomes" id="UP000007718"/>
    </source>
</evidence>
<sequence>MRTVAVIGGSPQDTCLGAEVLARLAPELNLLEQSVSESPRAQTLFQNAGPEFRQQHMCEVLRGVQAQGAHGAYIYCNSLSGATDLSALGTELGLPLVTPLHAYREWAHEYRALGVMAANASGHAGIERTLLHANPELRLIQFAQLDLADAVEQGRSPQDTVQAFHLAELTSLLSRLGAEAIILGCTHFPAFGAALAPLSPVPLLDPAGEMWQQLAAQLEHSAKK</sequence>
<dbReference type="SUPFAM" id="SSF53681">
    <property type="entry name" value="Aspartate/glutamate racemase"/>
    <property type="match status" value="1"/>
</dbReference>
<dbReference type="Proteomes" id="UP000007718">
    <property type="component" value="Chromosome"/>
</dbReference>